<dbReference type="InterPro" id="IPR002347">
    <property type="entry name" value="SDR_fam"/>
</dbReference>
<feature type="non-terminal residue" evidence="4">
    <location>
        <position position="1"/>
    </location>
</feature>
<keyword evidence="2" id="KW-0560">Oxidoreductase</keyword>
<dbReference type="PANTHER" id="PTHR43157">
    <property type="entry name" value="PHOSPHATIDYLINOSITOL-GLYCAN BIOSYNTHESIS CLASS F PROTEIN-RELATED"/>
    <property type="match status" value="1"/>
</dbReference>
<dbReference type="PROSITE" id="PS00061">
    <property type="entry name" value="ADH_SHORT"/>
    <property type="match status" value="1"/>
</dbReference>
<proteinExistence type="inferred from homology"/>
<dbReference type="PRINTS" id="PR00080">
    <property type="entry name" value="SDRFAMILY"/>
</dbReference>
<sequence length="316" mass="33871">VTVGLFYRPQQRGFRWSAANIPNLTGTTGLVTGANSGIGLETAAALAAAGARVMLACRNGTKAAAAIEVIRERHGAAQLDFIRIDTSDIESVRAAAAEILDRTDRLDLLVNNAGVAWPPYALSPQGVEMQLATNFLGHFALTGLLLDRMQAAPAARVVSLTSLAHHVGRLRLDDLALARRYRPFAAYAQSKFAIVSFTIELQRRLDKAHSPVRALTAHPGGSRTELLRNDLPGARQAMMRRVGQLQSAAMGALPTLRAATDPDAPGGVCFAPRGWLELKGNPEVGRVSRRSRDSEVAARLWLTSEMATGVRFPLPG</sequence>
<dbReference type="PANTHER" id="PTHR43157:SF31">
    <property type="entry name" value="PHOSPHATIDYLINOSITOL-GLYCAN BIOSYNTHESIS CLASS F PROTEIN"/>
    <property type="match status" value="1"/>
</dbReference>
<gene>
    <name evidence="4" type="ORF">MNAB215_2425</name>
</gene>
<dbReference type="SUPFAM" id="SSF51735">
    <property type="entry name" value="NAD(P)-binding Rossmann-fold domains"/>
    <property type="match status" value="1"/>
</dbReference>
<accession>A0A2U3P8Z8</accession>
<dbReference type="Pfam" id="PF00106">
    <property type="entry name" value="adh_short"/>
    <property type="match status" value="1"/>
</dbReference>
<dbReference type="STRING" id="1841861.GCA_900157365_00743"/>
<reference evidence="4 5" key="1">
    <citation type="submission" date="2017-01" db="EMBL/GenBank/DDBJ databases">
        <authorList>
            <consortium name="Urmite Genomes"/>
        </authorList>
    </citation>
    <scope>NUCLEOTIDE SEQUENCE [LARGE SCALE GENOMIC DNA]</scope>
    <source>
        <strain evidence="4 5">AB215</strain>
    </source>
</reference>
<keyword evidence="5" id="KW-1185">Reference proteome</keyword>
<dbReference type="PRINTS" id="PR00081">
    <property type="entry name" value="GDHRDH"/>
</dbReference>
<dbReference type="EMBL" id="FUEZ01000004">
    <property type="protein sequence ID" value="SPM40229.1"/>
    <property type="molecule type" value="Genomic_DNA"/>
</dbReference>
<dbReference type="AlphaFoldDB" id="A0A2U3P8Z8"/>
<evidence type="ECO:0000313" key="4">
    <source>
        <dbReference type="EMBL" id="SPM40229.1"/>
    </source>
</evidence>
<evidence type="ECO:0000256" key="2">
    <source>
        <dbReference type="ARBA" id="ARBA00023002"/>
    </source>
</evidence>
<dbReference type="GO" id="GO:0016491">
    <property type="term" value="F:oxidoreductase activity"/>
    <property type="evidence" value="ECO:0007669"/>
    <property type="project" value="UniProtKB-KW"/>
</dbReference>
<dbReference type="Proteomes" id="UP000240424">
    <property type="component" value="Unassembled WGS sequence"/>
</dbReference>
<comment type="similarity">
    <text evidence="1 3">Belongs to the short-chain dehydrogenases/reductases (SDR) family.</text>
</comment>
<protein>
    <submittedName>
        <fullName evidence="4">NAD(P)-dependent dehydrogenase, short-chain alcohol dehydrogenase family</fullName>
    </submittedName>
</protein>
<dbReference type="InterPro" id="IPR020904">
    <property type="entry name" value="Sc_DH/Rdtase_CS"/>
</dbReference>
<evidence type="ECO:0000256" key="1">
    <source>
        <dbReference type="ARBA" id="ARBA00006484"/>
    </source>
</evidence>
<dbReference type="InterPro" id="IPR036291">
    <property type="entry name" value="NAD(P)-bd_dom_sf"/>
</dbReference>
<evidence type="ECO:0000313" key="5">
    <source>
        <dbReference type="Proteomes" id="UP000240424"/>
    </source>
</evidence>
<dbReference type="Gene3D" id="3.40.50.720">
    <property type="entry name" value="NAD(P)-binding Rossmann-like Domain"/>
    <property type="match status" value="1"/>
</dbReference>
<name>A0A2U3P8Z8_9MYCO</name>
<dbReference type="NCBIfam" id="NF004846">
    <property type="entry name" value="PRK06197.1"/>
    <property type="match status" value="1"/>
</dbReference>
<evidence type="ECO:0000256" key="3">
    <source>
        <dbReference type="RuleBase" id="RU000363"/>
    </source>
</evidence>
<organism evidence="4 5">
    <name type="scientific">Mycobacterium numidiamassiliense</name>
    <dbReference type="NCBI Taxonomy" id="1841861"/>
    <lineage>
        <taxon>Bacteria</taxon>
        <taxon>Bacillati</taxon>
        <taxon>Actinomycetota</taxon>
        <taxon>Actinomycetes</taxon>
        <taxon>Mycobacteriales</taxon>
        <taxon>Mycobacteriaceae</taxon>
        <taxon>Mycobacterium</taxon>
    </lineage>
</organism>